<protein>
    <submittedName>
        <fullName evidence="1">Uncharacterized protein</fullName>
    </submittedName>
</protein>
<sequence length="40" mass="4849">MGRKNIKGKNKELTDFSHLLNKYEKKKDNNRIEKDDKKED</sequence>
<proteinExistence type="predicted"/>
<evidence type="ECO:0000313" key="1">
    <source>
        <dbReference type="EMBL" id="MFL0198395.1"/>
    </source>
</evidence>
<name>A0ABW8SQZ0_9CLOT</name>
<dbReference type="EMBL" id="JBJHZX010000059">
    <property type="protein sequence ID" value="MFL0198395.1"/>
    <property type="molecule type" value="Genomic_DNA"/>
</dbReference>
<reference evidence="1 2" key="1">
    <citation type="submission" date="2024-11" db="EMBL/GenBank/DDBJ databases">
        <authorList>
            <person name="Heng Y.C."/>
            <person name="Lim A.C.H."/>
            <person name="Lee J.K.Y."/>
            <person name="Kittelmann S."/>
        </authorList>
    </citation>
    <scope>NUCLEOTIDE SEQUENCE [LARGE SCALE GENOMIC DNA]</scope>
    <source>
        <strain evidence="1 2">WILCCON 0269</strain>
    </source>
</reference>
<organism evidence="1 2">
    <name type="scientific">Candidatus Clostridium eludens</name>
    <dbReference type="NCBI Taxonomy" id="3381663"/>
    <lineage>
        <taxon>Bacteria</taxon>
        <taxon>Bacillati</taxon>
        <taxon>Bacillota</taxon>
        <taxon>Clostridia</taxon>
        <taxon>Eubacteriales</taxon>
        <taxon>Clostridiaceae</taxon>
        <taxon>Clostridium</taxon>
    </lineage>
</organism>
<evidence type="ECO:0000313" key="2">
    <source>
        <dbReference type="Proteomes" id="UP001623660"/>
    </source>
</evidence>
<accession>A0ABW8SQZ0</accession>
<keyword evidence="2" id="KW-1185">Reference proteome</keyword>
<gene>
    <name evidence="1" type="ORF">ACJDU8_22925</name>
</gene>
<comment type="caution">
    <text evidence="1">The sequence shown here is derived from an EMBL/GenBank/DDBJ whole genome shotgun (WGS) entry which is preliminary data.</text>
</comment>
<dbReference type="RefSeq" id="WP_406794504.1">
    <property type="nucleotide sequence ID" value="NZ_JBJHZX010000059.1"/>
</dbReference>
<dbReference type="Proteomes" id="UP001623660">
    <property type="component" value="Unassembled WGS sequence"/>
</dbReference>